<dbReference type="RefSeq" id="XP_067082354.1">
    <property type="nucleotide sequence ID" value="XM_067226253.1"/>
</dbReference>
<protein>
    <submittedName>
        <fullName evidence="3">Alpha/beta hydrolase family, putative</fullName>
    </submittedName>
</protein>
<dbReference type="InterPro" id="IPR052920">
    <property type="entry name" value="DNA-binding_regulatory"/>
</dbReference>
<evidence type="ECO:0000313" key="3">
    <source>
        <dbReference type="EMBL" id="SCU71752.1"/>
    </source>
</evidence>
<evidence type="ECO:0000256" key="1">
    <source>
        <dbReference type="SAM" id="MobiDB-lite"/>
    </source>
</evidence>
<keyword evidence="4" id="KW-1185">Reference proteome</keyword>
<dbReference type="EMBL" id="CZPT02001721">
    <property type="protein sequence ID" value="SCU71752.1"/>
    <property type="molecule type" value="Genomic_DNA"/>
</dbReference>
<feature type="compositionally biased region" description="Basic and acidic residues" evidence="1">
    <location>
        <begin position="317"/>
        <end position="326"/>
    </location>
</feature>
<dbReference type="Pfam" id="PF00561">
    <property type="entry name" value="Abhydrolase_1"/>
    <property type="match status" value="1"/>
</dbReference>
<organism evidence="3 4">
    <name type="scientific">Trypanosoma equiperdum</name>
    <dbReference type="NCBI Taxonomy" id="5694"/>
    <lineage>
        <taxon>Eukaryota</taxon>
        <taxon>Discoba</taxon>
        <taxon>Euglenozoa</taxon>
        <taxon>Kinetoplastea</taxon>
        <taxon>Metakinetoplastina</taxon>
        <taxon>Trypanosomatida</taxon>
        <taxon>Trypanosomatidae</taxon>
        <taxon>Trypanosoma</taxon>
    </lineage>
</organism>
<dbReference type="VEuPathDB" id="TriTrypDB:TEOVI_000333300"/>
<dbReference type="AlphaFoldDB" id="A0A1G4IHA1"/>
<evidence type="ECO:0000259" key="2">
    <source>
        <dbReference type="Pfam" id="PF00561"/>
    </source>
</evidence>
<dbReference type="InterPro" id="IPR029058">
    <property type="entry name" value="AB_hydrolase_fold"/>
</dbReference>
<dbReference type="SUPFAM" id="SSF53474">
    <property type="entry name" value="alpha/beta-Hydrolases"/>
    <property type="match status" value="1"/>
</dbReference>
<sequence>MNTIRYLVSGKGIFNSICDLIIRPQRAVYDPRTDLGPTIFRLDADDPQRYKRTDLTIENMRGLTLQCSWFRTLSNEKQPCIVYIHGNCGSRYDALEALFLLKEGYSLFCFDAAGSGLSDGEYISLGFYERQDLAAVVDYLEDQEEVDGIGLWGRSMGAVTSIMYASKDNSIKCIVCDSPFSTLRSLVNDLVKQHGSKRFPSSLINKIVNRMRKRIAARAAFNIDDLDTLKYASECTVPAFIFHGREDDFVFPRNSIDVSNYFMGPCLHHLVDGGHNDERGEDVRNTIKGFFSLYLVLKRENGRPVAHLMQDATNRVPREYIPRVDSGDVSSSPERDGDDNDNNSGVGGSGDVSVDDGGNSSTSDEVHGLEGSGDEEEPIDEAPSRPLSASLAPVRVTKPWFYDPNDLLLERKD</sequence>
<feature type="region of interest" description="Disordered" evidence="1">
    <location>
        <begin position="317"/>
        <end position="396"/>
    </location>
</feature>
<dbReference type="Proteomes" id="UP000195570">
    <property type="component" value="Unassembled WGS sequence"/>
</dbReference>
<dbReference type="GeneID" id="92377273"/>
<dbReference type="PANTHER" id="PTHR43358">
    <property type="entry name" value="ALPHA/BETA-HYDROLASE"/>
    <property type="match status" value="1"/>
</dbReference>
<name>A0A1G4IHA1_TRYEQ</name>
<evidence type="ECO:0000313" key="4">
    <source>
        <dbReference type="Proteomes" id="UP000195570"/>
    </source>
</evidence>
<dbReference type="GO" id="GO:0016787">
    <property type="term" value="F:hydrolase activity"/>
    <property type="evidence" value="ECO:0007669"/>
    <property type="project" value="UniProtKB-KW"/>
</dbReference>
<keyword evidence="3" id="KW-0378">Hydrolase</keyword>
<dbReference type="InterPro" id="IPR000073">
    <property type="entry name" value="AB_hydrolase_1"/>
</dbReference>
<dbReference type="Gene3D" id="3.40.50.1820">
    <property type="entry name" value="alpha/beta hydrolase"/>
    <property type="match status" value="1"/>
</dbReference>
<dbReference type="PANTHER" id="PTHR43358:SF4">
    <property type="entry name" value="ALPHA_BETA HYDROLASE FOLD-1 DOMAIN-CONTAINING PROTEIN"/>
    <property type="match status" value="1"/>
</dbReference>
<gene>
    <name evidence="3" type="ORF">TEOVI_000333300</name>
</gene>
<feature type="domain" description="AB hydrolase-1" evidence="2">
    <location>
        <begin position="80"/>
        <end position="195"/>
    </location>
</feature>
<accession>A0A1G4IHA1</accession>
<reference evidence="3" key="1">
    <citation type="submission" date="2016-09" db="EMBL/GenBank/DDBJ databases">
        <authorList>
            <person name="Hebert L."/>
            <person name="Moumen B."/>
        </authorList>
    </citation>
    <scope>NUCLEOTIDE SEQUENCE [LARGE SCALE GENOMIC DNA]</scope>
    <source>
        <strain evidence="3">OVI</strain>
    </source>
</reference>
<feature type="compositionally biased region" description="Low complexity" evidence="1">
    <location>
        <begin position="351"/>
        <end position="361"/>
    </location>
</feature>
<comment type="caution">
    <text evidence="3">The sequence shown here is derived from an EMBL/GenBank/DDBJ whole genome shotgun (WGS) entry which is preliminary data.</text>
</comment>
<proteinExistence type="predicted"/>